<accession>A0A8J3STA9</accession>
<sequence length="138" mass="16027">MHILSDRSGLPLVVGVSSGNTHDSEGLKPMVLELQMRRDPRQGCTVKPGKLHADKAYDRDDLRRWLRGKRIAVRIARKGIESSRRLGRHRWVIERTMSWLTGYRRLTIRYERYCGNYLAFLGLAAALCCYKRLIRLTT</sequence>
<comment type="caution">
    <text evidence="2">The sequence shown here is derived from an EMBL/GenBank/DDBJ whole genome shotgun (WGS) entry which is preliminary data.</text>
</comment>
<dbReference type="Pfam" id="PF01609">
    <property type="entry name" value="DDE_Tnp_1"/>
    <property type="match status" value="1"/>
</dbReference>
<feature type="domain" description="Transposase IS4-like" evidence="1">
    <location>
        <begin position="2"/>
        <end position="128"/>
    </location>
</feature>
<dbReference type="GO" id="GO:0003677">
    <property type="term" value="F:DNA binding"/>
    <property type="evidence" value="ECO:0007669"/>
    <property type="project" value="InterPro"/>
</dbReference>
<evidence type="ECO:0000313" key="2">
    <source>
        <dbReference type="EMBL" id="GIH97989.1"/>
    </source>
</evidence>
<gene>
    <name evidence="2" type="ORF">Psi01_86190</name>
</gene>
<evidence type="ECO:0000259" key="1">
    <source>
        <dbReference type="Pfam" id="PF01609"/>
    </source>
</evidence>
<dbReference type="AlphaFoldDB" id="A0A8J3STA9"/>
<dbReference type="PANTHER" id="PTHR30007:SF1">
    <property type="entry name" value="BLR1914 PROTEIN"/>
    <property type="match status" value="1"/>
</dbReference>
<evidence type="ECO:0000313" key="3">
    <source>
        <dbReference type="Proteomes" id="UP000619788"/>
    </source>
</evidence>
<proteinExistence type="predicted"/>
<dbReference type="EMBL" id="BOOJ01000150">
    <property type="protein sequence ID" value="GIH97989.1"/>
    <property type="molecule type" value="Genomic_DNA"/>
</dbReference>
<dbReference type="GO" id="GO:0004803">
    <property type="term" value="F:transposase activity"/>
    <property type="evidence" value="ECO:0007669"/>
    <property type="project" value="InterPro"/>
</dbReference>
<reference evidence="2 3" key="1">
    <citation type="submission" date="2021-01" db="EMBL/GenBank/DDBJ databases">
        <title>Whole genome shotgun sequence of Planobispora siamensis NBRC 107568.</title>
        <authorList>
            <person name="Komaki H."/>
            <person name="Tamura T."/>
        </authorList>
    </citation>
    <scope>NUCLEOTIDE SEQUENCE [LARGE SCALE GENOMIC DNA]</scope>
    <source>
        <strain evidence="2 3">NBRC 107568</strain>
    </source>
</reference>
<keyword evidence="3" id="KW-1185">Reference proteome</keyword>
<dbReference type="Proteomes" id="UP000619788">
    <property type="component" value="Unassembled WGS sequence"/>
</dbReference>
<dbReference type="PANTHER" id="PTHR30007">
    <property type="entry name" value="PHP DOMAIN PROTEIN"/>
    <property type="match status" value="1"/>
</dbReference>
<name>A0A8J3STA9_9ACTN</name>
<dbReference type="GO" id="GO:0006313">
    <property type="term" value="P:DNA transposition"/>
    <property type="evidence" value="ECO:0007669"/>
    <property type="project" value="InterPro"/>
</dbReference>
<dbReference type="InterPro" id="IPR002559">
    <property type="entry name" value="Transposase_11"/>
</dbReference>
<protein>
    <submittedName>
        <fullName evidence="2">IS5 family transposase</fullName>
    </submittedName>
</protein>
<dbReference type="NCBIfam" id="NF033580">
    <property type="entry name" value="transpos_IS5_3"/>
    <property type="match status" value="1"/>
</dbReference>
<organism evidence="2 3">
    <name type="scientific">Planobispora siamensis</name>
    <dbReference type="NCBI Taxonomy" id="936338"/>
    <lineage>
        <taxon>Bacteria</taxon>
        <taxon>Bacillati</taxon>
        <taxon>Actinomycetota</taxon>
        <taxon>Actinomycetes</taxon>
        <taxon>Streptosporangiales</taxon>
        <taxon>Streptosporangiaceae</taxon>
        <taxon>Planobispora</taxon>
    </lineage>
</organism>